<dbReference type="PANTHER" id="PTHR11926:SF1188">
    <property type="entry name" value="FAMILY PROTEIN, PUTATIVE-RELATED"/>
    <property type="match status" value="1"/>
</dbReference>
<keyword evidence="3" id="KW-0328">Glycosyltransferase</keyword>
<gene>
    <name evidence="3" type="ORF">MtrunA17_Chr6g0454321</name>
</gene>
<dbReference type="SUPFAM" id="SSF53756">
    <property type="entry name" value="UDP-Glycosyltransferase/glycogen phosphorylase"/>
    <property type="match status" value="2"/>
</dbReference>
<dbReference type="InterPro" id="IPR002213">
    <property type="entry name" value="UDP_glucos_trans"/>
</dbReference>
<dbReference type="Pfam" id="PF00201">
    <property type="entry name" value="UDPGT"/>
    <property type="match status" value="1"/>
</dbReference>
<keyword evidence="2 3" id="KW-0808">Transferase</keyword>
<evidence type="ECO:0000256" key="2">
    <source>
        <dbReference type="ARBA" id="ARBA00022679"/>
    </source>
</evidence>
<reference evidence="3" key="1">
    <citation type="journal article" date="2018" name="Nat. Plants">
        <title>Whole-genome landscape of Medicago truncatula symbiotic genes.</title>
        <authorList>
            <person name="Pecrix Y."/>
            <person name="Gamas P."/>
            <person name="Carrere S."/>
        </authorList>
    </citation>
    <scope>NUCLEOTIDE SEQUENCE</scope>
    <source>
        <tissue evidence="3">Leaves</tissue>
    </source>
</reference>
<organism evidence="3">
    <name type="scientific">Medicago truncatula</name>
    <name type="common">Barrel medic</name>
    <name type="synonym">Medicago tribuloides</name>
    <dbReference type="NCBI Taxonomy" id="3880"/>
    <lineage>
        <taxon>Eukaryota</taxon>
        <taxon>Viridiplantae</taxon>
        <taxon>Streptophyta</taxon>
        <taxon>Embryophyta</taxon>
        <taxon>Tracheophyta</taxon>
        <taxon>Spermatophyta</taxon>
        <taxon>Magnoliopsida</taxon>
        <taxon>eudicotyledons</taxon>
        <taxon>Gunneridae</taxon>
        <taxon>Pentapetalae</taxon>
        <taxon>rosids</taxon>
        <taxon>fabids</taxon>
        <taxon>Fabales</taxon>
        <taxon>Fabaceae</taxon>
        <taxon>Papilionoideae</taxon>
        <taxon>50 kb inversion clade</taxon>
        <taxon>NPAAA clade</taxon>
        <taxon>Hologalegina</taxon>
        <taxon>IRL clade</taxon>
        <taxon>Trifolieae</taxon>
        <taxon>Medicago</taxon>
    </lineage>
</organism>
<dbReference type="PANTHER" id="PTHR11926">
    <property type="entry name" value="GLUCOSYL/GLUCURONOSYL TRANSFERASES"/>
    <property type="match status" value="1"/>
</dbReference>
<accession>A0A396HFT7</accession>
<proteinExistence type="inferred from homology"/>
<evidence type="ECO:0000313" key="3">
    <source>
        <dbReference type="EMBL" id="RHN50155.1"/>
    </source>
</evidence>
<dbReference type="FunFam" id="3.40.50.2000:FF:000055">
    <property type="entry name" value="Glycosyltransferase"/>
    <property type="match status" value="1"/>
</dbReference>
<protein>
    <submittedName>
        <fullName evidence="3">Putative 7-deoxyloganetin glucosyltransferase</fullName>
        <ecNumber evidence="3">2.4.1.324</ecNumber>
    </submittedName>
</protein>
<dbReference type="FunFam" id="3.40.50.2000:FF:000027">
    <property type="entry name" value="Glycosyltransferase"/>
    <property type="match status" value="1"/>
</dbReference>
<dbReference type="Gene3D" id="3.40.50.2000">
    <property type="entry name" value="Glycogen Phosphorylase B"/>
    <property type="match status" value="3"/>
</dbReference>
<dbReference type="EC" id="2.4.1.324" evidence="3"/>
<evidence type="ECO:0000256" key="1">
    <source>
        <dbReference type="ARBA" id="ARBA00009995"/>
    </source>
</evidence>
<dbReference type="Gramene" id="rna34410">
    <property type="protein sequence ID" value="RHN50155.1"/>
    <property type="gene ID" value="gene34410"/>
</dbReference>
<dbReference type="AlphaFoldDB" id="A0A396HFT7"/>
<dbReference type="GO" id="GO:0008194">
    <property type="term" value="F:UDP-glycosyltransferase activity"/>
    <property type="evidence" value="ECO:0007669"/>
    <property type="project" value="InterPro"/>
</dbReference>
<dbReference type="EMBL" id="PSQE01000006">
    <property type="protein sequence ID" value="RHN50155.1"/>
    <property type="molecule type" value="Genomic_DNA"/>
</dbReference>
<comment type="similarity">
    <text evidence="1">Belongs to the UDP-glycosyltransferase family.</text>
</comment>
<sequence length="650" mass="73723">MGNFANRKQHAVLIPYPLQGHINPMLKLAKLFHLRGFHITFVNTEYNHKRLLKSRGPNALDGFTDFSFETIPDGLTPMEGDDNVSQDVPSISQSIRKNFLKPFCELLTRLNHSTNVPPVTCLVSDSCMSFTIQAAEEFALPNVLYFSSSACSLLIVMYLRSFVERGIIPFKDDSYLTNGCLETKVDWIPGLKNFRLKDILDYIRTTDPNDIMVEFFFEIADRFNRDSTILLNTYNELESDVMNALYSMFPSLYTIGPLHSLLNQTPQIHQLDCLGSNLWKEDTECLEWLESKEPGSVVYVNFGSITVMTPHQLLEFAWGLANCHKPFLWIIRPDLVIGGSVILSSEFTNEISDRGLIASWCPQEKVLNHPSIGGFLTHCGWNSTTESICAGVPMLCWPFFADQPTNCRFICNEWEIGMEIDTNVKREELAKLINEVIAGDKGKKMRQKAMELKKMAKESTRLGTLAFISIIKPLTYPFLIFSILHIIHTQHSNTNSQMSGKKLHAVLIPLPIQGNINLLIKLAKILHLRGFYITFVNTEYNHKRLLKSRGPNSRNGFTDFSFETIPDGLTPIDGDGDVTQDINSLCKSIRNNFLQPFRELLARLYESSTAGLIPPVTCLVMIGTCPLLYKLLKNFHFLLFSLVHPMHVHS</sequence>
<dbReference type="Proteomes" id="UP000265566">
    <property type="component" value="Chromosome 6"/>
</dbReference>
<dbReference type="InterPro" id="IPR035595">
    <property type="entry name" value="UDP_glycos_trans_CS"/>
</dbReference>
<name>A0A396HFT7_MEDTR</name>
<comment type="caution">
    <text evidence="3">The sequence shown here is derived from an EMBL/GenBank/DDBJ whole genome shotgun (WGS) entry which is preliminary data.</text>
</comment>
<dbReference type="CDD" id="cd03784">
    <property type="entry name" value="GT1_Gtf-like"/>
    <property type="match status" value="1"/>
</dbReference>
<dbReference type="PROSITE" id="PS00375">
    <property type="entry name" value="UDPGT"/>
    <property type="match status" value="1"/>
</dbReference>